<reference evidence="14" key="1">
    <citation type="submission" date="2025-08" db="UniProtKB">
        <authorList>
            <consortium name="Ensembl"/>
        </authorList>
    </citation>
    <scope>IDENTIFICATION</scope>
</reference>
<feature type="region of interest" description="Disordered" evidence="10">
    <location>
        <begin position="1390"/>
        <end position="1434"/>
    </location>
</feature>
<feature type="compositionally biased region" description="Polar residues" evidence="10">
    <location>
        <begin position="819"/>
        <end position="837"/>
    </location>
</feature>
<evidence type="ECO:0000256" key="10">
    <source>
        <dbReference type="SAM" id="MobiDB-lite"/>
    </source>
</evidence>
<evidence type="ECO:0000313" key="15">
    <source>
        <dbReference type="Proteomes" id="UP000694402"/>
    </source>
</evidence>
<feature type="region of interest" description="Disordered" evidence="10">
    <location>
        <begin position="538"/>
        <end position="588"/>
    </location>
</feature>
<dbReference type="CDD" id="cd14680">
    <property type="entry name" value="PH_p190RhoGEF"/>
    <property type="match status" value="1"/>
</dbReference>
<evidence type="ECO:0000256" key="9">
    <source>
        <dbReference type="SAM" id="Coils"/>
    </source>
</evidence>
<gene>
    <name evidence="14" type="primary">LOC112220169</name>
</gene>
<dbReference type="SMART" id="SM00325">
    <property type="entry name" value="RhoGEF"/>
    <property type="match status" value="1"/>
</dbReference>
<evidence type="ECO:0000259" key="13">
    <source>
        <dbReference type="PROSITE" id="PS50081"/>
    </source>
</evidence>
<sequence>MELNRGEVPLYGQVEVRAVLQVPDLDREPEQTEFYVVLEGSRLAHVAVVKRAEDGESLCFTVPGHDLQETASVTVYRHTEDGAKPCGGGASLRYVCDLPQEVAEYLLANSDSLSPQSHLEVLRRVSAAPGEGDMEGDMSAGPGKEHSLGQTDQEEEGVRGGRPRPDPQIECHLREMDERITQAVANLNYPLEWSGKASQPREELLPREALLHLSVRLGLLHLSRFLIGQPMGQRALTMPNEEGETPLQLAQRRGDHSLFMALATSPFPQRSPLVGVWCVWADSTRVLRFCPGSDCLSLTFLVGPESSVLGNIMVLREKLMDHNILRQISALRGDVQMEDSYGLDVHRSDASDGGLGRGLPVRYLTLVDSVFEDQLVLSLDDDEELPTLQTVKSQTTHPRGTQRQLSHSAAADTLASIINGRSQLDTEVDDLRANVSVAGIARDSSVTVSRVWDSVASECLLQATSTPLPPLGLEEQQSPSVSHSPSPSPSPADRALARLNSNSHSYLTNQRGSPPLESPDLSPSLVALVMDSEEDEEGFLVKTSLSPISPLTSDPRSSGDDTSPDLTCTRTHSTSSDGDPPLAKDMDNQGIRHRSYSYSSPKISLLPPRFSRKTLATPATSDLSPAVLSSTEQRTLSLSEQPLEKRELRFRKRAQSADDEGSVELAESLQHLTLSEFLKEIEEEEWDKYNIPSKVESEKYKVIRTFSFLKSRMSTTRNKNKGKGKEKEREKGKEKEREKEGTDKDKQQNGHRFSTGSCAGPTICLVCDKPATGKDLLHCSCCTVMVHKGCKDSAPPCLKKLQDKYAVTMVKNRTASLPQNFTVRDSPSPCPISTSASLPVMSQRDKRETASLSNPLSRSVPSATDRLSESPEAESDSRWCPGQSEELLQTTESSTSTDSSVGEDCVDARLHGDLDADALDYKAESWSLTVEHTFCKKQDKRVVKRQDVIYELMQTEMHHLQTLRIMAEVFRRGMREEVQLDAGAVDRVFPCLDELLLLHHNLFNAMRERRHSSAKPHGDRNYVIVRIGDILLQQFSEDSAERMKQVYGEFCSHHTEAVTFFKELQQHNKRFQTFIKQQSNNYLVRRREIPECILLVTQRITKYPVLLERILQYTQVDSEEHMDLSRALVLIKEVIAAVDLMVSEFEQGQRLQDVLNRMENRSFAKLKNGHTFRKQDVLGPGQTLKHQGLLLWKTATGRLKDVMALLLTDTLIFLQEKDQKFIFAAVDQKPPVISLQKLIVREVANEERGMFLISASAAGPEMYEVHTSSKDERNTWMRLIREAVESCPEEEEENTNESEEERRTAEARVQKIHKLQETLSSQDYQICSSLEEKLQIYAELSVLRGEAQEPHPEPHLLVQPNPEEVPQAAVLLTAALREAENLRTTLSSLTFSPFSPCSPPRDPLSNPVSPACPPTPLDTPSDAEASLGDSNTRDGESASQVLVLQSLTNNINLKVSHSVQSLTQLLYSLQAAVTIQDSFYEVQKFLLYESDRHSPRSPRPHTPCLRGNALQEQEKQRNLEKRREEVAAAVRLQGRLHQERQRWERECQARHSQQGELESRLEERERQCHLEAERLKQEREELEEQLEEYQQSLERLRESQRSVEKERERLETQQNLLQSWRHSRQRSLPVMVIPLDRCHQDSLPGQPGGHLDNGGSVFVNEAAVTTAMGLNNRHVHHHLQQQQRGYGDDPRAHNSLNTLLARSSHGQTLQLHPDTHTPQDWAGGTGVTGYLYTPTEGQGSEQKPNDINTHRKVRETWSLMATAAGQYQGLPPHGDPQLDLSLLVPLEMERGDGEDVGEENIVYL</sequence>
<dbReference type="PANTHER" id="PTHR13944:SF22">
    <property type="entry name" value="RHO GUANINE NUCLEOTIDE EXCHANGE FACTOR 28"/>
    <property type="match status" value="1"/>
</dbReference>
<protein>
    <recommendedName>
        <fullName evidence="16">Rho guanine nucleotide exchange factor 28-like</fullName>
    </recommendedName>
</protein>
<dbReference type="PROSITE" id="PS50010">
    <property type="entry name" value="DH_2"/>
    <property type="match status" value="1"/>
</dbReference>
<dbReference type="SUPFAM" id="SSF50729">
    <property type="entry name" value="PH domain-like"/>
    <property type="match status" value="1"/>
</dbReference>
<keyword evidence="15" id="KW-1185">Reference proteome</keyword>
<dbReference type="InterPro" id="IPR041020">
    <property type="entry name" value="PH_16"/>
</dbReference>
<feature type="compositionally biased region" description="Acidic residues" evidence="10">
    <location>
        <begin position="1287"/>
        <end position="1299"/>
    </location>
</feature>
<evidence type="ECO:0008006" key="16">
    <source>
        <dbReference type="Google" id="ProtNLM"/>
    </source>
</evidence>
<feature type="region of interest" description="Disordered" evidence="10">
    <location>
        <begin position="714"/>
        <end position="752"/>
    </location>
</feature>
<reference evidence="14" key="2">
    <citation type="submission" date="2025-09" db="UniProtKB">
        <authorList>
            <consortium name="Ensembl"/>
        </authorList>
    </citation>
    <scope>IDENTIFICATION</scope>
</reference>
<feature type="region of interest" description="Disordered" evidence="10">
    <location>
        <begin position="129"/>
        <end position="168"/>
    </location>
</feature>
<dbReference type="GO" id="GO:0005737">
    <property type="term" value="C:cytoplasm"/>
    <property type="evidence" value="ECO:0007669"/>
    <property type="project" value="UniProtKB-SubCell"/>
</dbReference>
<feature type="compositionally biased region" description="Basic and acidic residues" evidence="10">
    <location>
        <begin position="156"/>
        <end position="168"/>
    </location>
</feature>
<dbReference type="Pfam" id="PF17838">
    <property type="entry name" value="PH_16"/>
    <property type="match status" value="1"/>
</dbReference>
<evidence type="ECO:0000256" key="3">
    <source>
        <dbReference type="ARBA" id="ARBA00022553"/>
    </source>
</evidence>
<feature type="coiled-coil region" evidence="9">
    <location>
        <begin position="1558"/>
        <end position="1623"/>
    </location>
</feature>
<keyword evidence="7" id="KW-0862">Zinc</keyword>
<dbReference type="Pfam" id="PF00621">
    <property type="entry name" value="RhoGEF"/>
    <property type="match status" value="1"/>
</dbReference>
<dbReference type="Gene3D" id="3.30.60.20">
    <property type="match status" value="1"/>
</dbReference>
<feature type="domain" description="PH" evidence="11">
    <location>
        <begin position="1183"/>
        <end position="1285"/>
    </location>
</feature>
<feature type="region of interest" description="Disordered" evidence="10">
    <location>
        <begin position="1285"/>
        <end position="1305"/>
    </location>
</feature>
<keyword evidence="6" id="KW-0863">Zinc-finger</keyword>
<dbReference type="Proteomes" id="UP000694402">
    <property type="component" value="Unassembled WGS sequence"/>
</dbReference>
<feature type="compositionally biased region" description="Basic and acidic residues" evidence="10">
    <location>
        <begin position="723"/>
        <end position="748"/>
    </location>
</feature>
<proteinExistence type="predicted"/>
<dbReference type="CDD" id="cd00160">
    <property type="entry name" value="RhoGEF"/>
    <property type="match status" value="1"/>
</dbReference>
<dbReference type="InterPro" id="IPR002219">
    <property type="entry name" value="PKC_DAG/PE"/>
</dbReference>
<keyword evidence="2" id="KW-0963">Cytoplasm</keyword>
<dbReference type="InterPro" id="IPR037819">
    <property type="entry name" value="ARHGEF28_PH"/>
</dbReference>
<dbReference type="GO" id="GO:0008270">
    <property type="term" value="F:zinc ion binding"/>
    <property type="evidence" value="ECO:0007669"/>
    <property type="project" value="UniProtKB-KW"/>
</dbReference>
<dbReference type="GO" id="GO:0005085">
    <property type="term" value="F:guanyl-nucleotide exchange factor activity"/>
    <property type="evidence" value="ECO:0007669"/>
    <property type="project" value="UniProtKB-KW"/>
</dbReference>
<evidence type="ECO:0000256" key="1">
    <source>
        <dbReference type="ARBA" id="ARBA00004496"/>
    </source>
</evidence>
<evidence type="ECO:0000259" key="11">
    <source>
        <dbReference type="PROSITE" id="PS50003"/>
    </source>
</evidence>
<dbReference type="InterPro" id="IPR000219">
    <property type="entry name" value="DH_dom"/>
</dbReference>
<dbReference type="GeneTree" id="ENSGT00940000155831"/>
<feature type="domain" description="Phorbol-ester/DAG-type" evidence="13">
    <location>
        <begin position="750"/>
        <end position="797"/>
    </location>
</feature>
<feature type="domain" description="DH" evidence="12">
    <location>
        <begin position="944"/>
        <end position="1141"/>
    </location>
</feature>
<dbReference type="CDD" id="cd20876">
    <property type="entry name" value="C1_p190RhoGEF"/>
    <property type="match status" value="1"/>
</dbReference>
<dbReference type="InterPro" id="IPR011993">
    <property type="entry name" value="PH-like_dom_sf"/>
</dbReference>
<evidence type="ECO:0000313" key="14">
    <source>
        <dbReference type="Ensembl" id="ENSOTSP00005078402.2"/>
    </source>
</evidence>
<feature type="region of interest" description="Disordered" evidence="10">
    <location>
        <begin position="467"/>
        <end position="495"/>
    </location>
</feature>
<dbReference type="SUPFAM" id="SSF57889">
    <property type="entry name" value="Cysteine-rich domain"/>
    <property type="match status" value="1"/>
</dbReference>
<feature type="region of interest" description="Disordered" evidence="10">
    <location>
        <begin position="616"/>
        <end position="640"/>
    </location>
</feature>
<keyword evidence="3" id="KW-0597">Phosphoprotein</keyword>
<dbReference type="InterPro" id="IPR051632">
    <property type="entry name" value="Rho_GEF"/>
</dbReference>
<dbReference type="SMART" id="SM00233">
    <property type="entry name" value="PH"/>
    <property type="match status" value="1"/>
</dbReference>
<keyword evidence="8 9" id="KW-0175">Coiled coil</keyword>
<dbReference type="FunFam" id="2.30.29.30:FF:000021">
    <property type="entry name" value="Rho guanine nucleotide exchange factor 2"/>
    <property type="match status" value="1"/>
</dbReference>
<dbReference type="InterPro" id="IPR046349">
    <property type="entry name" value="C1-like_sf"/>
</dbReference>
<dbReference type="Gene3D" id="2.30.29.30">
    <property type="entry name" value="Pleckstrin-homology domain (PH domain)/Phosphotyrosine-binding domain (PTB)"/>
    <property type="match status" value="1"/>
</dbReference>
<dbReference type="PANTHER" id="PTHR13944">
    <property type="entry name" value="AGAP007712-PA"/>
    <property type="match status" value="1"/>
</dbReference>
<dbReference type="GO" id="GO:0035023">
    <property type="term" value="P:regulation of Rho protein signal transduction"/>
    <property type="evidence" value="ECO:0007669"/>
    <property type="project" value="TreeGrafter"/>
</dbReference>
<evidence type="ECO:0000256" key="4">
    <source>
        <dbReference type="ARBA" id="ARBA00022658"/>
    </source>
</evidence>
<feature type="compositionally biased region" description="Polar residues" evidence="10">
    <location>
        <begin position="543"/>
        <end position="577"/>
    </location>
</feature>
<dbReference type="PROSITE" id="PS50081">
    <property type="entry name" value="ZF_DAG_PE_2"/>
    <property type="match status" value="1"/>
</dbReference>
<dbReference type="InterPro" id="IPR001849">
    <property type="entry name" value="PH_domain"/>
</dbReference>
<dbReference type="FunFam" id="1.20.900.10:FF:000004">
    <property type="entry name" value="Rho guanine nucleotide exchange factor 2"/>
    <property type="match status" value="1"/>
</dbReference>
<evidence type="ECO:0000259" key="12">
    <source>
        <dbReference type="PROSITE" id="PS50010"/>
    </source>
</evidence>
<dbReference type="Gene3D" id="1.20.900.10">
    <property type="entry name" value="Dbl homology (DH) domain"/>
    <property type="match status" value="1"/>
</dbReference>
<feature type="region of interest" description="Disordered" evidence="10">
    <location>
        <begin position="819"/>
        <end position="881"/>
    </location>
</feature>
<evidence type="ECO:0000256" key="5">
    <source>
        <dbReference type="ARBA" id="ARBA00022723"/>
    </source>
</evidence>
<dbReference type="PROSITE" id="PS50003">
    <property type="entry name" value="PH_DOMAIN"/>
    <property type="match status" value="1"/>
</dbReference>
<evidence type="ECO:0000256" key="8">
    <source>
        <dbReference type="ARBA" id="ARBA00023054"/>
    </source>
</evidence>
<accession>A0A8C8IFC7</accession>
<evidence type="ECO:0000256" key="7">
    <source>
        <dbReference type="ARBA" id="ARBA00022833"/>
    </source>
</evidence>
<keyword evidence="5" id="KW-0479">Metal-binding</keyword>
<evidence type="ECO:0000256" key="6">
    <source>
        <dbReference type="ARBA" id="ARBA00022771"/>
    </source>
</evidence>
<evidence type="ECO:0000256" key="2">
    <source>
        <dbReference type="ARBA" id="ARBA00022490"/>
    </source>
</evidence>
<dbReference type="Ensembl" id="ENSOTST00005084946.2">
    <property type="protein sequence ID" value="ENSOTSP00005078402.2"/>
    <property type="gene ID" value="ENSOTSG00005036917.2"/>
</dbReference>
<dbReference type="SUPFAM" id="SSF48065">
    <property type="entry name" value="DBL homology domain (DH-domain)"/>
    <property type="match status" value="1"/>
</dbReference>
<keyword evidence="4" id="KW-0344">Guanine-nucleotide releasing factor</keyword>
<feature type="compositionally biased region" description="Polar residues" evidence="10">
    <location>
        <begin position="850"/>
        <end position="862"/>
    </location>
</feature>
<comment type="subcellular location">
    <subcellularLocation>
        <location evidence="1">Cytoplasm</location>
    </subcellularLocation>
</comment>
<dbReference type="InterPro" id="IPR035899">
    <property type="entry name" value="DBL_dom_sf"/>
</dbReference>
<name>A0A8C8IFC7_ONCTS</name>
<organism evidence="14 15">
    <name type="scientific">Oncorhynchus tshawytscha</name>
    <name type="common">Chinook salmon</name>
    <name type="synonym">Salmo tshawytscha</name>
    <dbReference type="NCBI Taxonomy" id="74940"/>
    <lineage>
        <taxon>Eukaryota</taxon>
        <taxon>Metazoa</taxon>
        <taxon>Chordata</taxon>
        <taxon>Craniata</taxon>
        <taxon>Vertebrata</taxon>
        <taxon>Euteleostomi</taxon>
        <taxon>Actinopterygii</taxon>
        <taxon>Neopterygii</taxon>
        <taxon>Teleostei</taxon>
        <taxon>Protacanthopterygii</taxon>
        <taxon>Salmoniformes</taxon>
        <taxon>Salmonidae</taxon>
        <taxon>Salmoninae</taxon>
        <taxon>Oncorhynchus</taxon>
    </lineage>
</organism>
<dbReference type="SMART" id="SM00109">
    <property type="entry name" value="C1"/>
    <property type="match status" value="1"/>
</dbReference>
<feature type="compositionally biased region" description="Polar residues" evidence="10">
    <location>
        <begin position="617"/>
        <end position="640"/>
    </location>
</feature>